<keyword evidence="1" id="KW-0175">Coiled coil</keyword>
<evidence type="ECO:0000256" key="1">
    <source>
        <dbReference type="SAM" id="Coils"/>
    </source>
</evidence>
<protein>
    <submittedName>
        <fullName evidence="3">Uncharacterized protein</fullName>
    </submittedName>
</protein>
<feature type="region of interest" description="Disordered" evidence="2">
    <location>
        <begin position="338"/>
        <end position="359"/>
    </location>
</feature>
<name>A0A388L7V8_CHABU</name>
<evidence type="ECO:0000313" key="3">
    <source>
        <dbReference type="EMBL" id="GBG78368.1"/>
    </source>
</evidence>
<dbReference type="EMBL" id="BFEA01000292">
    <property type="protein sequence ID" value="GBG78368.1"/>
    <property type="molecule type" value="Genomic_DNA"/>
</dbReference>
<feature type="coiled-coil region" evidence="1">
    <location>
        <begin position="141"/>
        <end position="178"/>
    </location>
</feature>
<evidence type="ECO:0000256" key="2">
    <source>
        <dbReference type="SAM" id="MobiDB-lite"/>
    </source>
</evidence>
<dbReference type="Gramene" id="GBG78368">
    <property type="protein sequence ID" value="GBG78368"/>
    <property type="gene ID" value="CBR_g26397"/>
</dbReference>
<gene>
    <name evidence="3" type="ORF">CBR_g26397</name>
</gene>
<evidence type="ECO:0000313" key="4">
    <source>
        <dbReference type="Proteomes" id="UP000265515"/>
    </source>
</evidence>
<sequence length="528" mass="60368">MAYRSNGCHFRHLPGHFIRKCPFRFQPNGAEMAARIRENGSGGYNSRGGQGLLQTPTQSSGTSNAIVPYQAPLDRGQTGNGGNYQRGGNTYYRRRNYADEQRYSKSWSGGYEDWDRERERDEKLDRMYGLLSEQVEERERRKHESVKLELLEEEKKKLQAEEERRIQANKEREQQEARLGKIVRTSVKAVCESALGRKVDIPEDDDCEVAKLRKELEELRAKSSEASSSSRENDHRLEALRKEKEALLKARHQESEEERLVKEIAELRSRNEQHTHDNGKHDEILALQLQIKEPSGFRATLEEKNAEVSMLKSENQHLKRDVAGLRGDFLALRGKRGSGVITQNSPPEEPAKGKARADPSTTAIYTPKDLSALHKAYKEALAGKEMALKEAQMLKDRMARMGASRIRLSARRQSAKKTTPRNLRTCFQEMEEIPDDDVADKTQGEERRLEREGTTAARDLEVAKLAAFRDIRLRELRQVKKSDMEEACANEGITYVKLDQARGDIAEIRASRNYDAWLKEKDAADEED</sequence>
<dbReference type="Proteomes" id="UP000265515">
    <property type="component" value="Unassembled WGS sequence"/>
</dbReference>
<reference evidence="3 4" key="1">
    <citation type="journal article" date="2018" name="Cell">
        <title>The Chara Genome: Secondary Complexity and Implications for Plant Terrestrialization.</title>
        <authorList>
            <person name="Nishiyama T."/>
            <person name="Sakayama H."/>
            <person name="Vries J.D."/>
            <person name="Buschmann H."/>
            <person name="Saint-Marcoux D."/>
            <person name="Ullrich K.K."/>
            <person name="Haas F.B."/>
            <person name="Vanderstraeten L."/>
            <person name="Becker D."/>
            <person name="Lang D."/>
            <person name="Vosolsobe S."/>
            <person name="Rombauts S."/>
            <person name="Wilhelmsson P.K.I."/>
            <person name="Janitza P."/>
            <person name="Kern R."/>
            <person name="Heyl A."/>
            <person name="Rumpler F."/>
            <person name="Villalobos L.I.A.C."/>
            <person name="Clay J.M."/>
            <person name="Skokan R."/>
            <person name="Toyoda A."/>
            <person name="Suzuki Y."/>
            <person name="Kagoshima H."/>
            <person name="Schijlen E."/>
            <person name="Tajeshwar N."/>
            <person name="Catarino B."/>
            <person name="Hetherington A.J."/>
            <person name="Saltykova A."/>
            <person name="Bonnot C."/>
            <person name="Breuninger H."/>
            <person name="Symeonidi A."/>
            <person name="Radhakrishnan G.V."/>
            <person name="Van Nieuwerburgh F."/>
            <person name="Deforce D."/>
            <person name="Chang C."/>
            <person name="Karol K.G."/>
            <person name="Hedrich R."/>
            <person name="Ulvskov P."/>
            <person name="Glockner G."/>
            <person name="Delwiche C.F."/>
            <person name="Petrasek J."/>
            <person name="Van de Peer Y."/>
            <person name="Friml J."/>
            <person name="Beilby M."/>
            <person name="Dolan L."/>
            <person name="Kohara Y."/>
            <person name="Sugano S."/>
            <person name="Fujiyama A."/>
            <person name="Delaux P.-M."/>
            <person name="Quint M."/>
            <person name="TheiBen G."/>
            <person name="Hagemann M."/>
            <person name="Harholt J."/>
            <person name="Dunand C."/>
            <person name="Zachgo S."/>
            <person name="Langdale J."/>
            <person name="Maumus F."/>
            <person name="Straeten D.V.D."/>
            <person name="Gould S.B."/>
            <person name="Rensing S.A."/>
        </authorList>
    </citation>
    <scope>NUCLEOTIDE SEQUENCE [LARGE SCALE GENOMIC DNA]</scope>
    <source>
        <strain evidence="3 4">S276</strain>
    </source>
</reference>
<accession>A0A388L7V8</accession>
<feature type="coiled-coil region" evidence="1">
    <location>
        <begin position="209"/>
        <end position="277"/>
    </location>
</feature>
<proteinExistence type="predicted"/>
<keyword evidence="4" id="KW-1185">Reference proteome</keyword>
<dbReference type="AlphaFoldDB" id="A0A388L7V8"/>
<comment type="caution">
    <text evidence="3">The sequence shown here is derived from an EMBL/GenBank/DDBJ whole genome shotgun (WGS) entry which is preliminary data.</text>
</comment>
<organism evidence="3 4">
    <name type="scientific">Chara braunii</name>
    <name type="common">Braun's stonewort</name>
    <dbReference type="NCBI Taxonomy" id="69332"/>
    <lineage>
        <taxon>Eukaryota</taxon>
        <taxon>Viridiplantae</taxon>
        <taxon>Streptophyta</taxon>
        <taxon>Charophyceae</taxon>
        <taxon>Charales</taxon>
        <taxon>Characeae</taxon>
        <taxon>Chara</taxon>
    </lineage>
</organism>